<name>A0A9X1CAC5_9FLAO</name>
<comment type="caution">
    <text evidence="2">The sequence shown here is derived from an EMBL/GenBank/DDBJ whole genome shotgun (WGS) entry which is preliminary data.</text>
</comment>
<keyword evidence="5" id="KW-1185">Reference proteome</keyword>
<gene>
    <name evidence="2" type="ORF">J2Z56_003621</name>
    <name evidence="3" type="ORF">J2Z57_003578</name>
</gene>
<organism evidence="2 4">
    <name type="scientific">Formosa algae</name>
    <dbReference type="NCBI Taxonomy" id="225843"/>
    <lineage>
        <taxon>Bacteria</taxon>
        <taxon>Pseudomonadati</taxon>
        <taxon>Bacteroidota</taxon>
        <taxon>Flavobacteriia</taxon>
        <taxon>Flavobacteriales</taxon>
        <taxon>Flavobacteriaceae</taxon>
        <taxon>Formosa</taxon>
    </lineage>
</organism>
<dbReference type="Proteomes" id="UP001138672">
    <property type="component" value="Unassembled WGS sequence"/>
</dbReference>
<dbReference type="SUPFAM" id="SSF54909">
    <property type="entry name" value="Dimeric alpha+beta barrel"/>
    <property type="match status" value="1"/>
</dbReference>
<accession>A0A9X1CAC5</accession>
<proteinExistence type="predicted"/>
<dbReference type="AlphaFoldDB" id="A0A9X1CAC5"/>
<dbReference type="EMBL" id="JAUSUU010000014">
    <property type="protein sequence ID" value="MDQ0337116.1"/>
    <property type="molecule type" value="Genomic_DNA"/>
</dbReference>
<evidence type="ECO:0000259" key="1">
    <source>
        <dbReference type="Pfam" id="PF07110"/>
    </source>
</evidence>
<dbReference type="InterPro" id="IPR011008">
    <property type="entry name" value="Dimeric_a/b-barrel"/>
</dbReference>
<dbReference type="EMBL" id="JAGGJQ010000013">
    <property type="protein sequence ID" value="MBP1841683.1"/>
    <property type="molecule type" value="Genomic_DNA"/>
</dbReference>
<evidence type="ECO:0000313" key="3">
    <source>
        <dbReference type="EMBL" id="MDQ0337116.1"/>
    </source>
</evidence>
<reference evidence="2" key="1">
    <citation type="submission" date="2021-03" db="EMBL/GenBank/DDBJ databases">
        <title>Genomic Encyclopedia of Type Strains, Phase IV (KMG-IV): sequencing the most valuable type-strain genomes for metagenomic binning, comparative biology and taxonomic classification.</title>
        <authorList>
            <person name="Goeker M."/>
        </authorList>
    </citation>
    <scope>NUCLEOTIDE SEQUENCE</scope>
    <source>
        <strain evidence="2">DSM 15523</strain>
        <strain evidence="3 5">DSM 16476</strain>
    </source>
</reference>
<sequence length="60" mass="6919">MVDVDNFDGTAELWFDNLEGLENTLNSQLYKDKVFPDEKKFLDHENTLVTIGNQVEIISD</sequence>
<dbReference type="Gene3D" id="3.30.70.100">
    <property type="match status" value="1"/>
</dbReference>
<dbReference type="GO" id="GO:0016491">
    <property type="term" value="F:oxidoreductase activity"/>
    <property type="evidence" value="ECO:0007669"/>
    <property type="project" value="InterPro"/>
</dbReference>
<feature type="domain" description="EthD" evidence="1">
    <location>
        <begin position="4"/>
        <end position="44"/>
    </location>
</feature>
<dbReference type="Proteomes" id="UP001231587">
    <property type="component" value="Unassembled WGS sequence"/>
</dbReference>
<evidence type="ECO:0000313" key="2">
    <source>
        <dbReference type="EMBL" id="MBP1841683.1"/>
    </source>
</evidence>
<dbReference type="Pfam" id="PF07110">
    <property type="entry name" value="EthD"/>
    <property type="match status" value="1"/>
</dbReference>
<evidence type="ECO:0000313" key="5">
    <source>
        <dbReference type="Proteomes" id="UP001231587"/>
    </source>
</evidence>
<dbReference type="InterPro" id="IPR009799">
    <property type="entry name" value="EthD_dom"/>
</dbReference>
<evidence type="ECO:0000313" key="4">
    <source>
        <dbReference type="Proteomes" id="UP001138672"/>
    </source>
</evidence>
<protein>
    <recommendedName>
        <fullName evidence="1">EthD domain-containing protein</fullName>
    </recommendedName>
</protein>